<gene>
    <name evidence="7" type="ORF">TWF679_009387</name>
</gene>
<feature type="region of interest" description="Disordered" evidence="5">
    <location>
        <begin position="136"/>
        <end position="156"/>
    </location>
</feature>
<dbReference type="Proteomes" id="UP000614610">
    <property type="component" value="Unassembled WGS sequence"/>
</dbReference>
<feature type="compositionally biased region" description="Basic and acidic residues" evidence="5">
    <location>
        <begin position="409"/>
        <end position="433"/>
    </location>
</feature>
<evidence type="ECO:0000256" key="3">
    <source>
        <dbReference type="ARBA" id="ARBA00023163"/>
    </source>
</evidence>
<comment type="subcellular location">
    <subcellularLocation>
        <location evidence="1">Nucleus</location>
    </subcellularLocation>
</comment>
<accession>A0A8H8V2P9</accession>
<feature type="region of interest" description="Disordered" evidence="5">
    <location>
        <begin position="302"/>
        <end position="465"/>
    </location>
</feature>
<evidence type="ECO:0000313" key="7">
    <source>
        <dbReference type="EMBL" id="KAF3205162.1"/>
    </source>
</evidence>
<reference evidence="7" key="1">
    <citation type="submission" date="2019-06" db="EMBL/GenBank/DDBJ databases">
        <authorList>
            <person name="Palmer J.M."/>
        </authorList>
    </citation>
    <scope>NUCLEOTIDE SEQUENCE</scope>
    <source>
        <strain evidence="7">TWF679</strain>
    </source>
</reference>
<comment type="caution">
    <text evidence="7">The sequence shown here is derived from an EMBL/GenBank/DDBJ whole genome shotgun (WGS) entry which is preliminary data.</text>
</comment>
<dbReference type="PANTHER" id="PTHR46338:SF1">
    <property type="entry name" value="TRANSCRIPTION INITIATION FACTOR TFIID SUBUNIT 8"/>
    <property type="match status" value="1"/>
</dbReference>
<dbReference type="InterPro" id="IPR037818">
    <property type="entry name" value="TAF8"/>
</dbReference>
<keyword evidence="3" id="KW-0804">Transcription</keyword>
<evidence type="ECO:0000256" key="5">
    <source>
        <dbReference type="SAM" id="MobiDB-lite"/>
    </source>
</evidence>
<feature type="compositionally biased region" description="Acidic residues" evidence="5">
    <location>
        <begin position="369"/>
        <end position="385"/>
    </location>
</feature>
<dbReference type="GO" id="GO:0005669">
    <property type="term" value="C:transcription factor TFIID complex"/>
    <property type="evidence" value="ECO:0007669"/>
    <property type="project" value="InterPro"/>
</dbReference>
<dbReference type="InterPro" id="IPR009072">
    <property type="entry name" value="Histone-fold"/>
</dbReference>
<feature type="domain" description="Bromodomain associated" evidence="6">
    <location>
        <begin position="5"/>
        <end position="81"/>
    </location>
</feature>
<proteinExistence type="predicted"/>
<dbReference type="AlphaFoldDB" id="A0A8H8V2P9"/>
<dbReference type="PANTHER" id="PTHR46338">
    <property type="entry name" value="TRANSCRIPTION INITIATION FACTOR TFIID SUBUNIT 8"/>
    <property type="match status" value="1"/>
</dbReference>
<dbReference type="Pfam" id="PF07524">
    <property type="entry name" value="Bromo_TP"/>
    <property type="match status" value="1"/>
</dbReference>
<evidence type="ECO:0000256" key="1">
    <source>
        <dbReference type="ARBA" id="ARBA00004123"/>
    </source>
</evidence>
<evidence type="ECO:0000313" key="8">
    <source>
        <dbReference type="Proteomes" id="UP000614610"/>
    </source>
</evidence>
<dbReference type="EMBL" id="WIWT01000066">
    <property type="protein sequence ID" value="KAF3205162.1"/>
    <property type="molecule type" value="Genomic_DNA"/>
</dbReference>
<feature type="compositionally biased region" description="Low complexity" evidence="5">
    <location>
        <begin position="137"/>
        <end position="156"/>
    </location>
</feature>
<evidence type="ECO:0000256" key="4">
    <source>
        <dbReference type="ARBA" id="ARBA00023242"/>
    </source>
</evidence>
<evidence type="ECO:0000256" key="2">
    <source>
        <dbReference type="ARBA" id="ARBA00023015"/>
    </source>
</evidence>
<dbReference type="OrthoDB" id="5402929at2759"/>
<dbReference type="Gene3D" id="1.10.20.10">
    <property type="entry name" value="Histone, subunit A"/>
    <property type="match status" value="1"/>
</dbReference>
<name>A0A8H8V2P9_ORBOL</name>
<keyword evidence="4" id="KW-0539">Nucleus</keyword>
<evidence type="ECO:0000259" key="6">
    <source>
        <dbReference type="SMART" id="SM00576"/>
    </source>
</evidence>
<sequence length="465" mass="50515">MDSQEQFYFSLLRISTAQMLRHAGLAGSRPSVLDSLTDMTARYLTLLGTTARSISESSNREESDVPDVLCAMEHVGLLRPLTLYNADLDDTRAIDNFITWAKSPEIEELRKIAGVVTVEVDDKKERDEDVNAVVPDTTTTEAGTGGSAVDATGAGVNGTTGATGSVAMKTVKTTTGTKRPAEKSKEVETDIPIKREVVDDQPTPLMMDIDSVPLDDNMAAGTPGPLGGAGSGARDTEPPGDGIEEEGGKGRVKLKQVDWFTSLKIKEDASRFKGTVLGKHIEKNIVVEGGDSVDKVRKDKLVKGGLGEGGPNNDKLGEDEMEKGMLGKSEATEKKLQKRKSEGKNPEEIAPQKRRRTSLRLREKRGEGEEPETDEQEPKQDEEDSPQVKKSEHQEDDISHPEGGQQETAQRREESRSGGKDSDNCLGESGDKNKTKRGRSGEWGYGFGIRRRYSGDQSLIQSIGN</sequence>
<feature type="compositionally biased region" description="Polar residues" evidence="5">
    <location>
        <begin position="455"/>
        <end position="465"/>
    </location>
</feature>
<feature type="compositionally biased region" description="Basic and acidic residues" evidence="5">
    <location>
        <begin position="315"/>
        <end position="351"/>
    </location>
</feature>
<dbReference type="SMART" id="SM00576">
    <property type="entry name" value="BTP"/>
    <property type="match status" value="1"/>
</dbReference>
<feature type="region of interest" description="Disordered" evidence="5">
    <location>
        <begin position="219"/>
        <end position="250"/>
    </location>
</feature>
<protein>
    <recommendedName>
        <fullName evidence="6">Bromodomain associated domain-containing protein</fullName>
    </recommendedName>
</protein>
<feature type="compositionally biased region" description="Basic and acidic residues" evidence="5">
    <location>
        <begin position="386"/>
        <end position="400"/>
    </location>
</feature>
<dbReference type="GO" id="GO:0046982">
    <property type="term" value="F:protein heterodimerization activity"/>
    <property type="evidence" value="ECO:0007669"/>
    <property type="project" value="InterPro"/>
</dbReference>
<organism evidence="7 8">
    <name type="scientific">Orbilia oligospora</name>
    <name type="common">Nematode-trapping fungus</name>
    <name type="synonym">Arthrobotrys oligospora</name>
    <dbReference type="NCBI Taxonomy" id="2813651"/>
    <lineage>
        <taxon>Eukaryota</taxon>
        <taxon>Fungi</taxon>
        <taxon>Dikarya</taxon>
        <taxon>Ascomycota</taxon>
        <taxon>Pezizomycotina</taxon>
        <taxon>Orbiliomycetes</taxon>
        <taxon>Orbiliales</taxon>
        <taxon>Orbiliaceae</taxon>
        <taxon>Orbilia</taxon>
    </lineage>
</organism>
<keyword evidence="2" id="KW-0805">Transcription regulation</keyword>
<dbReference type="InterPro" id="IPR006565">
    <property type="entry name" value="BTP"/>
</dbReference>
<dbReference type="CDD" id="cd00076">
    <property type="entry name" value="HFD_SF"/>
    <property type="match status" value="1"/>
</dbReference>